<gene>
    <name evidence="1" type="ORF">H1V43_34155</name>
</gene>
<comment type="caution">
    <text evidence="1">The sequence shown here is derived from an EMBL/GenBank/DDBJ whole genome shotgun (WGS) entry which is preliminary data.</text>
</comment>
<dbReference type="Proteomes" id="UP000586976">
    <property type="component" value="Unassembled WGS sequence"/>
</dbReference>
<keyword evidence="2" id="KW-1185">Reference proteome</keyword>
<evidence type="ECO:0000313" key="1">
    <source>
        <dbReference type="EMBL" id="MBA4866277.1"/>
    </source>
</evidence>
<dbReference type="EMBL" id="JACEQY010000057">
    <property type="protein sequence ID" value="MBA4866277.1"/>
    <property type="molecule type" value="Genomic_DNA"/>
</dbReference>
<name>A0A7W2D7N0_9ACTN</name>
<dbReference type="AlphaFoldDB" id="A0A7W2D7N0"/>
<dbReference type="RefSeq" id="WP_181867690.1">
    <property type="nucleotide sequence ID" value="NZ_JACEQY010000057.1"/>
</dbReference>
<proteinExistence type="predicted"/>
<protein>
    <submittedName>
        <fullName evidence="1">Uncharacterized protein</fullName>
    </submittedName>
</protein>
<evidence type="ECO:0000313" key="2">
    <source>
        <dbReference type="Proteomes" id="UP000586976"/>
    </source>
</evidence>
<reference evidence="1 2" key="1">
    <citation type="submission" date="2020-07" db="EMBL/GenBank/DDBJ databases">
        <title>Streptomyces isolated from Indian soil.</title>
        <authorList>
            <person name="Mandal S."/>
            <person name="Maiti P.K."/>
        </authorList>
    </citation>
    <scope>NUCLEOTIDE SEQUENCE [LARGE SCALE GENOMIC DNA]</scope>
    <source>
        <strain evidence="1 2">PSKA54</strain>
    </source>
</reference>
<sequence>MIVTDFSSALHAAFEAPDPREAVNRIKNVVAHELSQTDTRATVKKTDFFNHSFAPDLVLSWPNERERFVFLKSDTRPAVLRDDVEAIRKHDPIVFALDPVNDNPLGMDQRGESSRDDDTLLADSRGMEVLIQSRYSEPVVGLASSAVLQGGRGLLTEREAEAMASSVAAGFNGAQRLDSGATAAAVAQISGHFDRRRTSRLLRFLGAVWVGSGGMASNFPGEQDMAGDLDGTALEFLMELPPIDDFEFWRRIGRPLTLESISRLHLEDDSENLQFLVGSNLDILHARACRIIEHQPELGEEENTGFRWKLEREMLCLRGPRSTTYFAGKVDELKVEAQEGDGISLQELLRRSEARRIPISELELATPTRTVSYATVNRDDVSHDEELLKLSRTFSSTAYVQTAVASLFGSRPLVCDFPNRTGKGRTAAKFPLGTFAPVALSLLTSLTVEERLALDHVTRYYSDEQSQPALFEVDEIRVAQSAPESHYGVAARNEIES</sequence>
<accession>A0A7W2D7N0</accession>
<organism evidence="1 2">
    <name type="scientific">Streptomyces himalayensis subsp. aureolus</name>
    <dbReference type="NCBI Taxonomy" id="2758039"/>
    <lineage>
        <taxon>Bacteria</taxon>
        <taxon>Bacillati</taxon>
        <taxon>Actinomycetota</taxon>
        <taxon>Actinomycetes</taxon>
        <taxon>Kitasatosporales</taxon>
        <taxon>Streptomycetaceae</taxon>
        <taxon>Streptomyces</taxon>
        <taxon>Streptomyces himalayensis</taxon>
    </lineage>
</organism>